<keyword evidence="8" id="KW-0256">Endoplasmic reticulum</keyword>
<keyword evidence="6" id="KW-0107">Calcium channel</keyword>
<comment type="subcellular location">
    <subcellularLocation>
        <location evidence="1">Endoplasmic reticulum membrane</location>
        <topology evidence="1">Multi-pass membrane protein</topology>
    </subcellularLocation>
</comment>
<dbReference type="EMBL" id="CAAE01004348">
    <property type="protein sequence ID" value="CAF88296.1"/>
    <property type="molecule type" value="Genomic_DNA"/>
</dbReference>
<comment type="similarity">
    <text evidence="2">Belongs to the TMCO1 family.</text>
</comment>
<reference evidence="17" key="2">
    <citation type="submission" date="2004-02" db="EMBL/GenBank/DDBJ databases">
        <authorList>
            <consortium name="Genoscope"/>
            <consortium name="Whitehead Institute Centre for Genome Research"/>
        </authorList>
    </citation>
    <scope>NUCLEOTIDE SEQUENCE</scope>
</reference>
<reference evidence="17" key="1">
    <citation type="journal article" date="2004" name="Nature">
        <title>Genome duplication in the teleost fish Tetraodon nigroviridis reveals the early vertebrate proto-karyotype.</title>
        <authorList>
            <person name="Jaillon O."/>
            <person name="Aury J.-M."/>
            <person name="Brunet F."/>
            <person name="Petit J.-L."/>
            <person name="Stange-Thomann N."/>
            <person name="Mauceli E."/>
            <person name="Bouneau L."/>
            <person name="Fischer C."/>
            <person name="Ozouf-Costaz C."/>
            <person name="Bernot A."/>
            <person name="Nicaud S."/>
            <person name="Jaffe D."/>
            <person name="Fisher S."/>
            <person name="Lutfalla G."/>
            <person name="Dossat C."/>
            <person name="Segurens B."/>
            <person name="Dasilva C."/>
            <person name="Salanoubat M."/>
            <person name="Levy M."/>
            <person name="Boudet N."/>
            <person name="Castellano S."/>
            <person name="Anthouard V."/>
            <person name="Jubin C."/>
            <person name="Castelli V."/>
            <person name="Katinka M."/>
            <person name="Vacherie B."/>
            <person name="Biemont C."/>
            <person name="Skalli Z."/>
            <person name="Cattolico L."/>
            <person name="Poulain J."/>
            <person name="De Berardinis V."/>
            <person name="Cruaud C."/>
            <person name="Duprat S."/>
            <person name="Brottier P."/>
            <person name="Coutanceau J.-P."/>
            <person name="Gouzy J."/>
            <person name="Parra G."/>
            <person name="Lardier G."/>
            <person name="Chapple C."/>
            <person name="McKernan K.J."/>
            <person name="McEwan P."/>
            <person name="Bosak S."/>
            <person name="Kellis M."/>
            <person name="Volff J.-N."/>
            <person name="Guigo R."/>
            <person name="Zody M.C."/>
            <person name="Mesirov J."/>
            <person name="Lindblad-Toh K."/>
            <person name="Birren B."/>
            <person name="Nusbaum C."/>
            <person name="Kahn D."/>
            <person name="Robinson-Rechavi M."/>
            <person name="Laudet V."/>
            <person name="Schachter V."/>
            <person name="Quetier F."/>
            <person name="Saurin W."/>
            <person name="Scarpelli C."/>
            <person name="Wincker P."/>
            <person name="Lander E.S."/>
            <person name="Weissenbach J."/>
            <person name="Roest Crollius H."/>
        </authorList>
    </citation>
    <scope>NUCLEOTIDE SEQUENCE [LARGE SCALE GENOMIC DNA]</scope>
</reference>
<dbReference type="PANTHER" id="PTHR20917:SF0">
    <property type="entry name" value="CALCIUM LOAD-ACTIVATED CALCIUM CHANNEL"/>
    <property type="match status" value="1"/>
</dbReference>
<evidence type="ECO:0000256" key="12">
    <source>
        <dbReference type="ARBA" id="ARBA00023065"/>
    </source>
</evidence>
<evidence type="ECO:0000256" key="9">
    <source>
        <dbReference type="ARBA" id="ARBA00022837"/>
    </source>
</evidence>
<proteinExistence type="inferred from homology"/>
<evidence type="ECO:0000256" key="2">
    <source>
        <dbReference type="ARBA" id="ARBA00006537"/>
    </source>
</evidence>
<evidence type="ECO:0000256" key="5">
    <source>
        <dbReference type="ARBA" id="ARBA00022568"/>
    </source>
</evidence>
<organism evidence="17">
    <name type="scientific">Tetraodon nigroviridis</name>
    <name type="common">Spotted green pufferfish</name>
    <name type="synonym">Chelonodon nigroviridis</name>
    <dbReference type="NCBI Taxonomy" id="99883"/>
    <lineage>
        <taxon>Eukaryota</taxon>
        <taxon>Metazoa</taxon>
        <taxon>Chordata</taxon>
        <taxon>Craniata</taxon>
        <taxon>Vertebrata</taxon>
        <taxon>Euteleostomi</taxon>
        <taxon>Actinopterygii</taxon>
        <taxon>Neopterygii</taxon>
        <taxon>Teleostei</taxon>
        <taxon>Neoteleostei</taxon>
        <taxon>Acanthomorphata</taxon>
        <taxon>Eupercaria</taxon>
        <taxon>Tetraodontiformes</taxon>
        <taxon>Tetradontoidea</taxon>
        <taxon>Tetraodontidae</taxon>
        <taxon>Tetraodon</taxon>
    </lineage>
</organism>
<keyword evidence="10" id="KW-1133">Transmembrane helix</keyword>
<keyword evidence="5" id="KW-0109">Calcium transport</keyword>
<keyword evidence="9" id="KW-0106">Calcium</keyword>
<feature type="non-terminal residue" evidence="17">
    <location>
        <position position="1"/>
    </location>
</feature>
<keyword evidence="11" id="KW-0175">Coiled coil</keyword>
<evidence type="ECO:0000256" key="16">
    <source>
        <dbReference type="ARBA" id="ARBA00034904"/>
    </source>
</evidence>
<dbReference type="GO" id="GO:0005789">
    <property type="term" value="C:endoplasmic reticulum membrane"/>
    <property type="evidence" value="ECO:0007669"/>
    <property type="project" value="UniProtKB-SubCell"/>
</dbReference>
<keyword evidence="12" id="KW-0406">Ion transport</keyword>
<gene>
    <name evidence="17" type="ORF">GSTENG00001547001</name>
</gene>
<protein>
    <recommendedName>
        <fullName evidence="3">Calcium load-activated calcium channel</fullName>
    </recommendedName>
    <alternativeName>
        <fullName evidence="16">GEL complex subunit TMCO1</fullName>
    </alternativeName>
    <alternativeName>
        <fullName evidence="15">Transmembrane and coiled-coil domain-containing protein 1</fullName>
    </alternativeName>
</protein>
<dbReference type="OrthoDB" id="342726at2759"/>
<accession>Q4TFN6</accession>
<keyword evidence="13" id="KW-0472">Membrane</keyword>
<evidence type="ECO:0000256" key="10">
    <source>
        <dbReference type="ARBA" id="ARBA00022989"/>
    </source>
</evidence>
<comment type="caution">
    <text evidence="17">The sequence shown here is derived from an EMBL/GenBank/DDBJ whole genome shotgun (WGS) entry which is preliminary data.</text>
</comment>
<evidence type="ECO:0000256" key="7">
    <source>
        <dbReference type="ARBA" id="ARBA00022692"/>
    </source>
</evidence>
<dbReference type="InterPro" id="IPR002809">
    <property type="entry name" value="EMC3/TMCO1"/>
</dbReference>
<dbReference type="AlphaFoldDB" id="Q4TFN6"/>
<dbReference type="InterPro" id="IPR008559">
    <property type="entry name" value="TMCO1"/>
</dbReference>
<evidence type="ECO:0000256" key="8">
    <source>
        <dbReference type="ARBA" id="ARBA00022824"/>
    </source>
</evidence>
<name>Q4TFN6_TETNG</name>
<evidence type="ECO:0000256" key="13">
    <source>
        <dbReference type="ARBA" id="ARBA00023136"/>
    </source>
</evidence>
<evidence type="ECO:0000256" key="6">
    <source>
        <dbReference type="ARBA" id="ARBA00022673"/>
    </source>
</evidence>
<dbReference type="GO" id="GO:0005262">
    <property type="term" value="F:calcium channel activity"/>
    <property type="evidence" value="ECO:0007669"/>
    <property type="project" value="UniProtKB-KW"/>
</dbReference>
<evidence type="ECO:0000256" key="15">
    <source>
        <dbReference type="ARBA" id="ARBA00029813"/>
    </source>
</evidence>
<evidence type="ECO:0000256" key="3">
    <source>
        <dbReference type="ARBA" id="ARBA00014950"/>
    </source>
</evidence>
<evidence type="ECO:0000256" key="11">
    <source>
        <dbReference type="ARBA" id="ARBA00023054"/>
    </source>
</evidence>
<keyword evidence="7" id="KW-0812">Transmembrane</keyword>
<keyword evidence="4" id="KW-0813">Transport</keyword>
<dbReference type="KEGG" id="tng:GSTEN00001547G001"/>
<keyword evidence="14" id="KW-0407">Ion channel</keyword>
<dbReference type="PANTHER" id="PTHR20917">
    <property type="entry name" value="PNAS-RELATED"/>
    <property type="match status" value="1"/>
</dbReference>
<evidence type="ECO:0000256" key="1">
    <source>
        <dbReference type="ARBA" id="ARBA00004477"/>
    </source>
</evidence>
<dbReference type="Pfam" id="PF01956">
    <property type="entry name" value="EMC3_TMCO1"/>
    <property type="match status" value="1"/>
</dbReference>
<evidence type="ECO:0000313" key="17">
    <source>
        <dbReference type="EMBL" id="CAF88296.1"/>
    </source>
</evidence>
<sequence>FDGRVVAKLPFVPLSYIQGLSHRNLLGEDYTDCSFIFLYILCTMSIRQNIQKMLGLAPSRAATKQAGGFLDLLPKQPSSPKHPMGCLSGCPVPGAAGLERQLACLQPVPGNTFSLIKISFNFHHKLEEELVC</sequence>
<evidence type="ECO:0000256" key="4">
    <source>
        <dbReference type="ARBA" id="ARBA00022448"/>
    </source>
</evidence>
<evidence type="ECO:0000256" key="14">
    <source>
        <dbReference type="ARBA" id="ARBA00023303"/>
    </source>
</evidence>
<dbReference type="GO" id="GO:0032469">
    <property type="term" value="P:endoplasmic reticulum calcium ion homeostasis"/>
    <property type="evidence" value="ECO:0007669"/>
    <property type="project" value="InterPro"/>
</dbReference>